<dbReference type="STRING" id="1522368.IN07_03870"/>
<evidence type="ECO:0008006" key="3">
    <source>
        <dbReference type="Google" id="ProtNLM"/>
    </source>
</evidence>
<comment type="caution">
    <text evidence="1">The sequence shown here is derived from an EMBL/GenBank/DDBJ whole genome shotgun (WGS) entry which is preliminary data.</text>
</comment>
<evidence type="ECO:0000313" key="2">
    <source>
        <dbReference type="Proteomes" id="UP000029713"/>
    </source>
</evidence>
<proteinExistence type="predicted"/>
<dbReference type="InterPro" id="IPR029055">
    <property type="entry name" value="Ntn_hydrolases_N"/>
</dbReference>
<dbReference type="PANTHER" id="PTHR39328">
    <property type="entry name" value="BLL2871 PROTEIN"/>
    <property type="match status" value="1"/>
</dbReference>
<accession>A0A098YCF7</accession>
<organism evidence="1 2">
    <name type="scientific">Modestobacter caceresii</name>
    <dbReference type="NCBI Taxonomy" id="1522368"/>
    <lineage>
        <taxon>Bacteria</taxon>
        <taxon>Bacillati</taxon>
        <taxon>Actinomycetota</taxon>
        <taxon>Actinomycetes</taxon>
        <taxon>Geodermatophilales</taxon>
        <taxon>Geodermatophilaceae</taxon>
        <taxon>Modestobacter</taxon>
    </lineage>
</organism>
<dbReference type="InterPro" id="IPR010430">
    <property type="entry name" value="DUF1028"/>
</dbReference>
<dbReference type="AlphaFoldDB" id="A0A098YCF7"/>
<name>A0A098YCF7_9ACTN</name>
<keyword evidence="2" id="KW-1185">Reference proteome</keyword>
<protein>
    <recommendedName>
        <fullName evidence="3">Major pilin protein FimA</fullName>
    </recommendedName>
</protein>
<dbReference type="PANTHER" id="PTHR39328:SF1">
    <property type="entry name" value="BLL2871 PROTEIN"/>
    <property type="match status" value="1"/>
</dbReference>
<evidence type="ECO:0000313" key="1">
    <source>
        <dbReference type="EMBL" id="KGH48100.1"/>
    </source>
</evidence>
<dbReference type="RefSeq" id="WP_036333785.1">
    <property type="nucleotide sequence ID" value="NZ_JPMX01000011.1"/>
</dbReference>
<dbReference type="EMBL" id="JPMX01000011">
    <property type="protein sequence ID" value="KGH48100.1"/>
    <property type="molecule type" value="Genomic_DNA"/>
</dbReference>
<dbReference type="Pfam" id="PF06267">
    <property type="entry name" value="DUF1028"/>
    <property type="match status" value="1"/>
</dbReference>
<dbReference type="Gene3D" id="3.60.20.10">
    <property type="entry name" value="Glutamine Phosphoribosylpyrophosphate, subunit 1, domain 1"/>
    <property type="match status" value="1"/>
</dbReference>
<gene>
    <name evidence="1" type="ORF">IN07_03870</name>
</gene>
<dbReference type="SUPFAM" id="SSF56235">
    <property type="entry name" value="N-terminal nucleophile aminohydrolases (Ntn hydrolases)"/>
    <property type="match status" value="1"/>
</dbReference>
<reference evidence="1 2" key="1">
    <citation type="submission" date="2014-07" db="EMBL/GenBank/DDBJ databases">
        <title>Biosystematic studies on Modestobacter strains isolated from extreme hyper-arid desert soil and from historic building.</title>
        <authorList>
            <person name="Bukarasam K."/>
            <person name="Bull A."/>
            <person name="Girard G."/>
            <person name="van Wezel G."/>
            <person name="Goodfellow M."/>
        </authorList>
    </citation>
    <scope>NUCLEOTIDE SEQUENCE [LARGE SCALE GENOMIC DNA]</scope>
    <source>
        <strain evidence="1 2">KNN45-2b</strain>
    </source>
</reference>
<dbReference type="Proteomes" id="UP000029713">
    <property type="component" value="Unassembled WGS sequence"/>
</dbReference>
<dbReference type="OrthoDB" id="9790012at2"/>
<sequence length="273" mass="27948">MTFSVIARDAATGDLGIAVSSCILAVGRAVPTVRPGVGVIAVQARSRRGLGTSLLAGLADGASPQDLVRRAAHAADDADRQIAVLDATGRVAADTGPGSLPTSGHVLGEGFSVQGNMLASPDVLPAMAQALGATGGALADRLIAALTAGQDAGGDLRGRQSAALQVVSGTPDTEDDDGVRVDLRVDDSGDPVAQLRMLRNLQRAYDERDYETLAVFAPEGARDLYAALAASRRGDRAAARSALEAVRARPGWSTWLTSMAGDSRLAGVSRLLE</sequence>